<sequence>MQNRCVEVVATLLRRFPLHKSLPSSSTSPNAQFGQVATGIVVAAVILPIAAALAFAAVATGTSKSFADGAGYAGLKALPLDLTEPELRPSLPVPRFQYHGWLLFELPTCVLGMLIGMFMSISGAALGTYFCSALFHGRARPAARLLSNFAASAMAYLARAADAAVDYEEGRNAISSTSDFFRSKFVGSFCGGLSAFAGTIGDIADAHFGAATEDCSLDRDGASEADDMRRATRWSKLFPLPGIQNLLVHWILTLVIMWLSGRFEAPSPAAAPQQLTVQNPIPLKQWGQGAESLSLLAPLGSGEV</sequence>
<protein>
    <submittedName>
        <fullName evidence="2">Uncharacterized protein</fullName>
    </submittedName>
</protein>
<organism evidence="2 3">
    <name type="scientific">Polarella glacialis</name>
    <name type="common">Dinoflagellate</name>
    <dbReference type="NCBI Taxonomy" id="89957"/>
    <lineage>
        <taxon>Eukaryota</taxon>
        <taxon>Sar</taxon>
        <taxon>Alveolata</taxon>
        <taxon>Dinophyceae</taxon>
        <taxon>Suessiales</taxon>
        <taxon>Suessiaceae</taxon>
        <taxon>Polarella</taxon>
    </lineage>
</organism>
<dbReference type="EMBL" id="CAJNNW010033451">
    <property type="protein sequence ID" value="CAE8718942.1"/>
    <property type="molecule type" value="Genomic_DNA"/>
</dbReference>
<keyword evidence="1" id="KW-0812">Transmembrane</keyword>
<evidence type="ECO:0000313" key="2">
    <source>
        <dbReference type="EMBL" id="CAE8718942.1"/>
    </source>
</evidence>
<reference evidence="2" key="1">
    <citation type="submission" date="2021-02" db="EMBL/GenBank/DDBJ databases">
        <authorList>
            <person name="Dougan E. K."/>
            <person name="Rhodes N."/>
            <person name="Thang M."/>
            <person name="Chan C."/>
        </authorList>
    </citation>
    <scope>NUCLEOTIDE SEQUENCE</scope>
</reference>
<name>A0A813LA62_POLGL</name>
<dbReference type="Proteomes" id="UP000626109">
    <property type="component" value="Unassembled WGS sequence"/>
</dbReference>
<keyword evidence="1" id="KW-0472">Membrane</keyword>
<gene>
    <name evidence="2" type="ORF">PGLA2088_LOCUS40370</name>
</gene>
<feature type="transmembrane region" description="Helical" evidence="1">
    <location>
        <begin position="36"/>
        <end position="59"/>
    </location>
</feature>
<feature type="transmembrane region" description="Helical" evidence="1">
    <location>
        <begin position="237"/>
        <end position="259"/>
    </location>
</feature>
<feature type="transmembrane region" description="Helical" evidence="1">
    <location>
        <begin position="110"/>
        <end position="135"/>
    </location>
</feature>
<evidence type="ECO:0000256" key="1">
    <source>
        <dbReference type="SAM" id="Phobius"/>
    </source>
</evidence>
<accession>A0A813LA62</accession>
<evidence type="ECO:0000313" key="3">
    <source>
        <dbReference type="Proteomes" id="UP000626109"/>
    </source>
</evidence>
<keyword evidence="1" id="KW-1133">Transmembrane helix</keyword>
<proteinExistence type="predicted"/>
<comment type="caution">
    <text evidence="2">The sequence shown here is derived from an EMBL/GenBank/DDBJ whole genome shotgun (WGS) entry which is preliminary data.</text>
</comment>
<dbReference type="AlphaFoldDB" id="A0A813LA62"/>